<evidence type="ECO:0000313" key="2">
    <source>
        <dbReference type="Proteomes" id="UP000017090"/>
    </source>
</evidence>
<protein>
    <submittedName>
        <fullName evidence="1">Uncharacterized protein</fullName>
    </submittedName>
</protein>
<dbReference type="EMBL" id="AWXA01000043">
    <property type="protein sequence ID" value="ERT58370.1"/>
    <property type="molecule type" value="Genomic_DNA"/>
</dbReference>
<keyword evidence="2" id="KW-1185">Reference proteome</keyword>
<reference evidence="1 2" key="1">
    <citation type="submission" date="2013-09" db="EMBL/GenBank/DDBJ databases">
        <authorList>
            <person name="Durkin A.S."/>
            <person name="Haft D.R."/>
            <person name="McCorrison J."/>
            <person name="Torralba M."/>
            <person name="Gillis M."/>
            <person name="Haft D.H."/>
            <person name="Methe B."/>
            <person name="Sutton G."/>
            <person name="Nelson K.E."/>
        </authorList>
    </citation>
    <scope>NUCLEOTIDE SEQUENCE [LARGE SCALE GENOMIC DNA]</scope>
    <source>
        <strain evidence="1 2">BV3C16-1</strain>
    </source>
</reference>
<accession>U7UG94</accession>
<dbReference type="STRING" id="1111454.HMPREF1250_1052"/>
<organism evidence="1 2">
    <name type="scientific">Megasphaera vaginalis</name>
    <name type="common">ex Srinivasan et al. 2021</name>
    <dbReference type="NCBI Taxonomy" id="1111454"/>
    <lineage>
        <taxon>Bacteria</taxon>
        <taxon>Bacillati</taxon>
        <taxon>Bacillota</taxon>
        <taxon>Negativicutes</taxon>
        <taxon>Veillonellales</taxon>
        <taxon>Veillonellaceae</taxon>
        <taxon>Megasphaera</taxon>
    </lineage>
</organism>
<dbReference type="RefSeq" id="WP_023054090.1">
    <property type="nucleotide sequence ID" value="NZ_AWXA01000043.1"/>
</dbReference>
<evidence type="ECO:0000313" key="1">
    <source>
        <dbReference type="EMBL" id="ERT58370.1"/>
    </source>
</evidence>
<gene>
    <name evidence="1" type="ORF">HMPREF1250_1052</name>
</gene>
<dbReference type="PATRIC" id="fig|1111454.3.peg.1597"/>
<name>U7UG94_9FIRM</name>
<dbReference type="Proteomes" id="UP000017090">
    <property type="component" value="Unassembled WGS sequence"/>
</dbReference>
<sequence>MQKVPFELFGEGQYLYFNVARLAQLEQACGCGISNIVSKQELNLGVLIKIFMIGLGQHKKRNELWYAQRMQELLDDGASLEEEFYIPAVKAIAGSGILGKAAYYAAFPEELTDKAAQDVEDEKKE</sequence>
<comment type="caution">
    <text evidence="1">The sequence shown here is derived from an EMBL/GenBank/DDBJ whole genome shotgun (WGS) entry which is preliminary data.</text>
</comment>
<dbReference type="AlphaFoldDB" id="U7UG94"/>
<proteinExistence type="predicted"/>
<dbReference type="OrthoDB" id="1624460at2"/>
<dbReference type="eggNOG" id="ENOG50335SI">
    <property type="taxonomic scope" value="Bacteria"/>
</dbReference>